<evidence type="ECO:0000313" key="9">
    <source>
        <dbReference type="Proteomes" id="UP000887116"/>
    </source>
</evidence>
<name>A0A8X6L6X7_TRICU</name>
<organism evidence="8 9">
    <name type="scientific">Trichonephila clavata</name>
    <name type="common">Joro spider</name>
    <name type="synonym">Nephila clavata</name>
    <dbReference type="NCBI Taxonomy" id="2740835"/>
    <lineage>
        <taxon>Eukaryota</taxon>
        <taxon>Metazoa</taxon>
        <taxon>Ecdysozoa</taxon>
        <taxon>Arthropoda</taxon>
        <taxon>Chelicerata</taxon>
        <taxon>Arachnida</taxon>
        <taxon>Araneae</taxon>
        <taxon>Araneomorphae</taxon>
        <taxon>Entelegynae</taxon>
        <taxon>Araneoidea</taxon>
        <taxon>Nephilidae</taxon>
        <taxon>Trichonephila</taxon>
    </lineage>
</organism>
<dbReference type="Pfam" id="PF00067">
    <property type="entry name" value="p450"/>
    <property type="match status" value="1"/>
</dbReference>
<comment type="similarity">
    <text evidence="1">Belongs to the cytochrome P450 family.</text>
</comment>
<protein>
    <submittedName>
        <fullName evidence="8">Cytochrome P450 3A31</fullName>
    </submittedName>
</protein>
<keyword evidence="5" id="KW-0408">Iron</keyword>
<evidence type="ECO:0000256" key="7">
    <source>
        <dbReference type="SAM" id="Phobius"/>
    </source>
</evidence>
<gene>
    <name evidence="8" type="primary">CYP3A31</name>
    <name evidence="8" type="ORF">TNCT_371481</name>
</gene>
<dbReference type="Proteomes" id="UP000887116">
    <property type="component" value="Unassembled WGS sequence"/>
</dbReference>
<dbReference type="Gene3D" id="1.10.630.10">
    <property type="entry name" value="Cytochrome P450"/>
    <property type="match status" value="1"/>
</dbReference>
<dbReference type="GO" id="GO:0016705">
    <property type="term" value="F:oxidoreductase activity, acting on paired donors, with incorporation or reduction of molecular oxygen"/>
    <property type="evidence" value="ECO:0007669"/>
    <property type="project" value="InterPro"/>
</dbReference>
<evidence type="ECO:0000256" key="5">
    <source>
        <dbReference type="ARBA" id="ARBA00023004"/>
    </source>
</evidence>
<comment type="caution">
    <text evidence="8">The sequence shown here is derived from an EMBL/GenBank/DDBJ whole genome shotgun (WGS) entry which is preliminary data.</text>
</comment>
<evidence type="ECO:0000256" key="6">
    <source>
        <dbReference type="ARBA" id="ARBA00023033"/>
    </source>
</evidence>
<feature type="transmembrane region" description="Helical" evidence="7">
    <location>
        <begin position="6"/>
        <end position="28"/>
    </location>
</feature>
<accession>A0A8X6L6X7</accession>
<keyword evidence="9" id="KW-1185">Reference proteome</keyword>
<evidence type="ECO:0000256" key="3">
    <source>
        <dbReference type="ARBA" id="ARBA00022723"/>
    </source>
</evidence>
<keyword evidence="7" id="KW-0472">Membrane</keyword>
<evidence type="ECO:0000256" key="1">
    <source>
        <dbReference type="ARBA" id="ARBA00010617"/>
    </source>
</evidence>
<reference evidence="8" key="1">
    <citation type="submission" date="2020-07" db="EMBL/GenBank/DDBJ databases">
        <title>Multicomponent nature underlies the extraordinary mechanical properties of spider dragline silk.</title>
        <authorList>
            <person name="Kono N."/>
            <person name="Nakamura H."/>
            <person name="Mori M."/>
            <person name="Yoshida Y."/>
            <person name="Ohtoshi R."/>
            <person name="Malay A.D."/>
            <person name="Moran D.A.P."/>
            <person name="Tomita M."/>
            <person name="Numata K."/>
            <person name="Arakawa K."/>
        </authorList>
    </citation>
    <scope>NUCLEOTIDE SEQUENCE</scope>
</reference>
<dbReference type="InterPro" id="IPR036396">
    <property type="entry name" value="Cyt_P450_sf"/>
</dbReference>
<evidence type="ECO:0000256" key="4">
    <source>
        <dbReference type="ARBA" id="ARBA00023002"/>
    </source>
</evidence>
<dbReference type="GO" id="GO:0008395">
    <property type="term" value="F:steroid hydroxylase activity"/>
    <property type="evidence" value="ECO:0007669"/>
    <property type="project" value="TreeGrafter"/>
</dbReference>
<dbReference type="InterPro" id="IPR050705">
    <property type="entry name" value="Cytochrome_P450_3A"/>
</dbReference>
<dbReference type="GO" id="GO:0020037">
    <property type="term" value="F:heme binding"/>
    <property type="evidence" value="ECO:0007669"/>
    <property type="project" value="InterPro"/>
</dbReference>
<keyword evidence="6" id="KW-0503">Monooxygenase</keyword>
<dbReference type="EMBL" id="BMAO01034946">
    <property type="protein sequence ID" value="GFQ99995.1"/>
    <property type="molecule type" value="Genomic_DNA"/>
</dbReference>
<dbReference type="OrthoDB" id="6435524at2759"/>
<proteinExistence type="inferred from homology"/>
<sequence length="151" mass="17569">MLDTDYFLGPIVAPLLIVVCSVLFYWYSTQNFDYWKKRNLPFVKPRLFVGSVIENLSNPLHEVEHRRRLKYGNIYGHFEGTRPVISVGEPSLLRQIFVKDFHMFADRRSLATGDSIVDNMVSVLNGESWKRIRTIITPTFTTGKIKRVIFT</sequence>
<keyword evidence="4" id="KW-0560">Oxidoreductase</keyword>
<dbReference type="PANTHER" id="PTHR24302">
    <property type="entry name" value="CYTOCHROME P450 FAMILY 3"/>
    <property type="match status" value="1"/>
</dbReference>
<dbReference type="GO" id="GO:0005506">
    <property type="term" value="F:iron ion binding"/>
    <property type="evidence" value="ECO:0007669"/>
    <property type="project" value="InterPro"/>
</dbReference>
<dbReference type="SUPFAM" id="SSF48264">
    <property type="entry name" value="Cytochrome P450"/>
    <property type="match status" value="1"/>
</dbReference>
<evidence type="ECO:0000313" key="8">
    <source>
        <dbReference type="EMBL" id="GFQ99995.1"/>
    </source>
</evidence>
<keyword evidence="7" id="KW-1133">Transmembrane helix</keyword>
<dbReference type="InterPro" id="IPR001128">
    <property type="entry name" value="Cyt_P450"/>
</dbReference>
<keyword evidence="7" id="KW-0812">Transmembrane</keyword>
<evidence type="ECO:0000256" key="2">
    <source>
        <dbReference type="ARBA" id="ARBA00022617"/>
    </source>
</evidence>
<keyword evidence="3" id="KW-0479">Metal-binding</keyword>
<keyword evidence="2" id="KW-0349">Heme</keyword>
<dbReference type="AlphaFoldDB" id="A0A8X6L6X7"/>
<dbReference type="PANTHER" id="PTHR24302:SF15">
    <property type="entry name" value="FATTY-ACID PEROXYGENASE"/>
    <property type="match status" value="1"/>
</dbReference>